<organism evidence="2 3">
    <name type="scientific">Prorocentrum cordatum</name>
    <dbReference type="NCBI Taxonomy" id="2364126"/>
    <lineage>
        <taxon>Eukaryota</taxon>
        <taxon>Sar</taxon>
        <taxon>Alveolata</taxon>
        <taxon>Dinophyceae</taxon>
        <taxon>Prorocentrales</taxon>
        <taxon>Prorocentraceae</taxon>
        <taxon>Prorocentrum</taxon>
    </lineage>
</organism>
<feature type="compositionally biased region" description="Basic residues" evidence="1">
    <location>
        <begin position="88"/>
        <end position="97"/>
    </location>
</feature>
<feature type="compositionally biased region" description="Low complexity" evidence="1">
    <location>
        <begin position="22"/>
        <end position="34"/>
    </location>
</feature>
<proteinExistence type="predicted"/>
<evidence type="ECO:0000313" key="2">
    <source>
        <dbReference type="EMBL" id="CAK0816399.1"/>
    </source>
</evidence>
<feature type="region of interest" description="Disordered" evidence="1">
    <location>
        <begin position="1"/>
        <end position="203"/>
    </location>
</feature>
<reference evidence="2" key="1">
    <citation type="submission" date="2023-10" db="EMBL/GenBank/DDBJ databases">
        <authorList>
            <person name="Chen Y."/>
            <person name="Shah S."/>
            <person name="Dougan E. K."/>
            <person name="Thang M."/>
            <person name="Chan C."/>
        </authorList>
    </citation>
    <scope>NUCLEOTIDE SEQUENCE [LARGE SCALE GENOMIC DNA]</scope>
</reference>
<feature type="compositionally biased region" description="Basic and acidic residues" evidence="1">
    <location>
        <begin position="98"/>
        <end position="113"/>
    </location>
</feature>
<feature type="compositionally biased region" description="Basic and acidic residues" evidence="1">
    <location>
        <begin position="56"/>
        <end position="69"/>
    </location>
</feature>
<keyword evidence="3" id="KW-1185">Reference proteome</keyword>
<feature type="compositionally biased region" description="Basic and acidic residues" evidence="1">
    <location>
        <begin position="121"/>
        <end position="131"/>
    </location>
</feature>
<gene>
    <name evidence="2" type="ORF">PCOR1329_LOCUS19378</name>
</gene>
<comment type="caution">
    <text evidence="2">The sequence shown here is derived from an EMBL/GenBank/DDBJ whole genome shotgun (WGS) entry which is preliminary data.</text>
</comment>
<accession>A0ABN9RFF8</accession>
<dbReference type="EMBL" id="CAUYUJ010006181">
    <property type="protein sequence ID" value="CAK0816399.1"/>
    <property type="molecule type" value="Genomic_DNA"/>
</dbReference>
<evidence type="ECO:0000313" key="3">
    <source>
        <dbReference type="Proteomes" id="UP001189429"/>
    </source>
</evidence>
<name>A0ABN9RFF8_9DINO</name>
<sequence length="203" mass="22341">RISLQAPGGCASEASRRRIARSARQPQASSARIRPTGRRQRSARAVCSSGAGAQVSDEHRLPVHGRGERGVGQASGPGGGLCIPGPSTRKKSRRRQAAAKEDLRKQEGTDEKQKRRGGRRGRPDRERERRTQRCRQGAPLCRQQAQTSEDPTRPGQHLHRAAAQRPGDPHPAPSTPSTARSPRRRALEPLEVWENEAPLRHWG</sequence>
<dbReference type="Proteomes" id="UP001189429">
    <property type="component" value="Unassembled WGS sequence"/>
</dbReference>
<evidence type="ECO:0000256" key="1">
    <source>
        <dbReference type="SAM" id="MobiDB-lite"/>
    </source>
</evidence>
<protein>
    <submittedName>
        <fullName evidence="2">Uncharacterized protein</fullName>
    </submittedName>
</protein>
<feature type="compositionally biased region" description="Gly residues" evidence="1">
    <location>
        <begin position="73"/>
        <end position="82"/>
    </location>
</feature>
<feature type="non-terminal residue" evidence="2">
    <location>
        <position position="1"/>
    </location>
</feature>